<organism evidence="4 5">
    <name type="scientific">Leptosia nina</name>
    <dbReference type="NCBI Taxonomy" id="320188"/>
    <lineage>
        <taxon>Eukaryota</taxon>
        <taxon>Metazoa</taxon>
        <taxon>Ecdysozoa</taxon>
        <taxon>Arthropoda</taxon>
        <taxon>Hexapoda</taxon>
        <taxon>Insecta</taxon>
        <taxon>Pterygota</taxon>
        <taxon>Neoptera</taxon>
        <taxon>Endopterygota</taxon>
        <taxon>Lepidoptera</taxon>
        <taxon>Glossata</taxon>
        <taxon>Ditrysia</taxon>
        <taxon>Papilionoidea</taxon>
        <taxon>Pieridae</taxon>
        <taxon>Pierinae</taxon>
        <taxon>Leptosia</taxon>
    </lineage>
</organism>
<accession>A0AAV1JXR0</accession>
<dbReference type="InterPro" id="IPR050468">
    <property type="entry name" value="Cuticle_Struct_Prot"/>
</dbReference>
<dbReference type="AlphaFoldDB" id="A0AAV1JXR0"/>
<dbReference type="Proteomes" id="UP001497472">
    <property type="component" value="Unassembled WGS sequence"/>
</dbReference>
<proteinExistence type="predicted"/>
<comment type="caution">
    <text evidence="4">The sequence shown here is derived from an EMBL/GenBank/DDBJ whole genome shotgun (WGS) entry which is preliminary data.</text>
</comment>
<evidence type="ECO:0000256" key="3">
    <source>
        <dbReference type="PROSITE-ProRule" id="PRU00497"/>
    </source>
</evidence>
<dbReference type="GO" id="GO:0008010">
    <property type="term" value="F:structural constituent of chitin-based larval cuticle"/>
    <property type="evidence" value="ECO:0007669"/>
    <property type="project" value="TreeGrafter"/>
</dbReference>
<evidence type="ECO:0000313" key="5">
    <source>
        <dbReference type="Proteomes" id="UP001497472"/>
    </source>
</evidence>
<sequence>MWTILLLLIGTTQGRLLGPIVSAKVGQIKGLRAKDGNYSMYLGVPYGKVDEGNPFGKLFLIACFVAYVAADVSHILPHPGSERDAKILKQELDVGVEGQYQWAIETENGISAQARGALNNPQAENPAQVAQGQAQWTSPEGEVVSLQYTADENGYQVQGSHIPTPPPIPEAIAKALEFIRSHPPQVVPANRK</sequence>
<dbReference type="InterPro" id="IPR000618">
    <property type="entry name" value="Insect_cuticle"/>
</dbReference>
<evidence type="ECO:0000256" key="1">
    <source>
        <dbReference type="ARBA" id="ARBA00022460"/>
    </source>
</evidence>
<evidence type="ECO:0000313" key="4">
    <source>
        <dbReference type="EMBL" id="CAK1554320.1"/>
    </source>
</evidence>
<keyword evidence="5" id="KW-1185">Reference proteome</keyword>
<keyword evidence="1 3" id="KW-0193">Cuticle</keyword>
<dbReference type="PROSITE" id="PS00233">
    <property type="entry name" value="CHIT_BIND_RR_1"/>
    <property type="match status" value="1"/>
</dbReference>
<dbReference type="GO" id="GO:0062129">
    <property type="term" value="C:chitin-based extracellular matrix"/>
    <property type="evidence" value="ECO:0007669"/>
    <property type="project" value="TreeGrafter"/>
</dbReference>
<dbReference type="PROSITE" id="PS51155">
    <property type="entry name" value="CHIT_BIND_RR_2"/>
    <property type="match status" value="1"/>
</dbReference>
<name>A0AAV1JXR0_9NEOP</name>
<reference evidence="4 5" key="1">
    <citation type="submission" date="2023-11" db="EMBL/GenBank/DDBJ databases">
        <authorList>
            <person name="Okamura Y."/>
        </authorList>
    </citation>
    <scope>NUCLEOTIDE SEQUENCE [LARGE SCALE GENOMIC DNA]</scope>
</reference>
<dbReference type="EMBL" id="CAVLEF010000277">
    <property type="protein sequence ID" value="CAK1554320.1"/>
    <property type="molecule type" value="Genomic_DNA"/>
</dbReference>
<dbReference type="Pfam" id="PF00379">
    <property type="entry name" value="Chitin_bind_4"/>
    <property type="match status" value="1"/>
</dbReference>
<dbReference type="PANTHER" id="PTHR10380">
    <property type="entry name" value="CUTICLE PROTEIN"/>
    <property type="match status" value="1"/>
</dbReference>
<dbReference type="InterPro" id="IPR031311">
    <property type="entry name" value="CHIT_BIND_RR_consensus"/>
</dbReference>
<gene>
    <name evidence="4" type="ORF">LNINA_LOCUS13242</name>
</gene>
<dbReference type="PANTHER" id="PTHR10380:SF173">
    <property type="entry name" value="CUTICULAR PROTEIN 47EF, ISOFORM C-RELATED"/>
    <property type="match status" value="1"/>
</dbReference>
<protein>
    <submittedName>
        <fullName evidence="4">Uncharacterized protein</fullName>
    </submittedName>
</protein>
<keyword evidence="2" id="KW-0732">Signal</keyword>
<evidence type="ECO:0000256" key="2">
    <source>
        <dbReference type="ARBA" id="ARBA00022729"/>
    </source>
</evidence>